<dbReference type="PANTHER" id="PTHR10390">
    <property type="entry name" value="HOMEOBOX PROTEIN SIX"/>
    <property type="match status" value="1"/>
</dbReference>
<dbReference type="Proteomes" id="UP000267029">
    <property type="component" value="Unassembled WGS sequence"/>
</dbReference>
<dbReference type="FunFam" id="1.10.10.60:FF:000046">
    <property type="entry name" value="SIX homeobox 3"/>
    <property type="match status" value="1"/>
</dbReference>
<sequence length="408" mass="46707">MAEREVRKLSTFSALSLLDSSPKEAFTESLHAQKGVLTAFVSLPWNTGDDCSSRPQEIIRICQNLENSGNIDRLCQFLWSLPKRSDLWEILNRDEVILRSRALVAFHTRNFNELYSLLERHTFSKASHPKMQALWLEAHYQEAERLRGRSLGPVDKYRVRKKFPLPKTIWDGEQKTHCFKERTRSLLREWYLQDPYPGPSKKRELANATGLTPTQVGNWFKNRRQRDRAAASKNQRLALPEESDEEIIPDTKGHLPSRSPSANPTEQLTVTRRPHGHADDDDGREMAKTMISRDIPRPSPFSAEALIDRKRSFHEVFSDEPAENDWMKKVATKLTNAIPDFRSTPFPQWYLHASCALATLLPADLRLLFPPYSPFVFPPLPPFTSSTSPLQFQQASSKSNESETAAPS</sequence>
<dbReference type="CDD" id="cd00086">
    <property type="entry name" value="homeodomain"/>
    <property type="match status" value="1"/>
</dbReference>
<evidence type="ECO:0000256" key="9">
    <source>
        <dbReference type="SAM" id="MobiDB-lite"/>
    </source>
</evidence>
<dbReference type="GO" id="GO:0005667">
    <property type="term" value="C:transcription regulator complex"/>
    <property type="evidence" value="ECO:0007669"/>
    <property type="project" value="TreeGrafter"/>
</dbReference>
<organism evidence="11 12">
    <name type="scientific">Mesocestoides corti</name>
    <name type="common">Flatworm</name>
    <dbReference type="NCBI Taxonomy" id="53468"/>
    <lineage>
        <taxon>Eukaryota</taxon>
        <taxon>Metazoa</taxon>
        <taxon>Spiralia</taxon>
        <taxon>Lophotrochozoa</taxon>
        <taxon>Platyhelminthes</taxon>
        <taxon>Cestoda</taxon>
        <taxon>Eucestoda</taxon>
        <taxon>Cyclophyllidea</taxon>
        <taxon>Mesocestoididae</taxon>
        <taxon>Mesocestoides</taxon>
    </lineage>
</organism>
<feature type="domain" description="Homeobox" evidence="10">
    <location>
        <begin position="170"/>
        <end position="230"/>
    </location>
</feature>
<evidence type="ECO:0000313" key="12">
    <source>
        <dbReference type="Proteomes" id="UP000267029"/>
    </source>
</evidence>
<feature type="region of interest" description="Disordered" evidence="9">
    <location>
        <begin position="385"/>
        <end position="408"/>
    </location>
</feature>
<protein>
    <submittedName>
        <fullName evidence="13">Homeobox domain-containing protein</fullName>
    </submittedName>
</protein>
<keyword evidence="5 7" id="KW-0371">Homeobox</keyword>
<dbReference type="OrthoDB" id="3501850at2759"/>
<evidence type="ECO:0000256" key="5">
    <source>
        <dbReference type="ARBA" id="ARBA00023155"/>
    </source>
</evidence>
<keyword evidence="3" id="KW-0217">Developmental protein</keyword>
<evidence type="ECO:0000313" key="11">
    <source>
        <dbReference type="EMBL" id="VDD75256.1"/>
    </source>
</evidence>
<proteinExistence type="inferred from homology"/>
<dbReference type="WBParaSite" id="MCU_005634-RA">
    <property type="protein sequence ID" value="MCU_005634-RA"/>
    <property type="gene ID" value="MCU_005634"/>
</dbReference>
<dbReference type="Pfam" id="PF00046">
    <property type="entry name" value="Homeodomain"/>
    <property type="match status" value="1"/>
</dbReference>
<keyword evidence="12" id="KW-1185">Reference proteome</keyword>
<dbReference type="InterPro" id="IPR031701">
    <property type="entry name" value="SIX1_SD"/>
</dbReference>
<dbReference type="PROSITE" id="PS50071">
    <property type="entry name" value="HOMEOBOX_2"/>
    <property type="match status" value="1"/>
</dbReference>
<dbReference type="STRING" id="53468.A0A0R3U3T4"/>
<evidence type="ECO:0000259" key="10">
    <source>
        <dbReference type="PROSITE" id="PS50071"/>
    </source>
</evidence>
<evidence type="ECO:0000313" key="13">
    <source>
        <dbReference type="WBParaSite" id="MCU_005634-RA"/>
    </source>
</evidence>
<accession>A0A0R3U3T4</accession>
<keyword evidence="4 7" id="KW-0238">DNA-binding</keyword>
<evidence type="ECO:0000256" key="6">
    <source>
        <dbReference type="ARBA" id="ARBA00023242"/>
    </source>
</evidence>
<dbReference type="EMBL" id="UXSR01000145">
    <property type="protein sequence ID" value="VDD75256.1"/>
    <property type="molecule type" value="Genomic_DNA"/>
</dbReference>
<evidence type="ECO:0000256" key="1">
    <source>
        <dbReference type="ARBA" id="ARBA00004123"/>
    </source>
</evidence>
<reference evidence="11 12" key="1">
    <citation type="submission" date="2018-10" db="EMBL/GenBank/DDBJ databases">
        <authorList>
            <consortium name="Pathogen Informatics"/>
        </authorList>
    </citation>
    <scope>NUCLEOTIDE SEQUENCE [LARGE SCALE GENOMIC DNA]</scope>
</reference>
<dbReference type="Pfam" id="PF16878">
    <property type="entry name" value="SIX1_SD"/>
    <property type="match status" value="1"/>
</dbReference>
<dbReference type="AlphaFoldDB" id="A0A0R3U3T4"/>
<evidence type="ECO:0000256" key="2">
    <source>
        <dbReference type="ARBA" id="ARBA00008161"/>
    </source>
</evidence>
<evidence type="ECO:0000256" key="8">
    <source>
        <dbReference type="RuleBase" id="RU000682"/>
    </source>
</evidence>
<evidence type="ECO:0000256" key="4">
    <source>
        <dbReference type="ARBA" id="ARBA00023125"/>
    </source>
</evidence>
<feature type="DNA-binding region" description="Homeobox" evidence="7">
    <location>
        <begin position="172"/>
        <end position="231"/>
    </location>
</feature>
<dbReference type="GO" id="GO:0000978">
    <property type="term" value="F:RNA polymerase II cis-regulatory region sequence-specific DNA binding"/>
    <property type="evidence" value="ECO:0007669"/>
    <property type="project" value="TreeGrafter"/>
</dbReference>
<feature type="compositionally biased region" description="Polar residues" evidence="9">
    <location>
        <begin position="258"/>
        <end position="270"/>
    </location>
</feature>
<dbReference type="SMART" id="SM00389">
    <property type="entry name" value="HOX"/>
    <property type="match status" value="1"/>
</dbReference>
<dbReference type="InterPro" id="IPR009057">
    <property type="entry name" value="Homeodomain-like_sf"/>
</dbReference>
<dbReference type="SUPFAM" id="SSF46689">
    <property type="entry name" value="Homeodomain-like"/>
    <property type="match status" value="1"/>
</dbReference>
<feature type="compositionally biased region" description="Polar residues" evidence="9">
    <location>
        <begin position="391"/>
        <end position="408"/>
    </location>
</feature>
<dbReference type="GO" id="GO:0000981">
    <property type="term" value="F:DNA-binding transcription factor activity, RNA polymerase II-specific"/>
    <property type="evidence" value="ECO:0007669"/>
    <property type="project" value="TreeGrafter"/>
</dbReference>
<reference evidence="13" key="2">
    <citation type="submission" date="2019-11" db="UniProtKB">
        <authorList>
            <consortium name="WormBaseParasite"/>
        </authorList>
    </citation>
    <scope>IDENTIFICATION</scope>
</reference>
<dbReference type="InterPro" id="IPR001356">
    <property type="entry name" value="HD"/>
</dbReference>
<dbReference type="GO" id="GO:0005634">
    <property type="term" value="C:nucleus"/>
    <property type="evidence" value="ECO:0007669"/>
    <property type="project" value="UniProtKB-SubCell"/>
</dbReference>
<keyword evidence="6 7" id="KW-0539">Nucleus</keyword>
<dbReference type="Gene3D" id="1.10.10.60">
    <property type="entry name" value="Homeodomain-like"/>
    <property type="match status" value="1"/>
</dbReference>
<comment type="subcellular location">
    <subcellularLocation>
        <location evidence="1 7 8">Nucleus</location>
    </subcellularLocation>
</comment>
<feature type="region of interest" description="Disordered" evidence="9">
    <location>
        <begin position="198"/>
        <end position="283"/>
    </location>
</feature>
<dbReference type="PANTHER" id="PTHR10390:SF33">
    <property type="entry name" value="PROTEIN OPTIX"/>
    <property type="match status" value="1"/>
</dbReference>
<name>A0A0R3U3T4_MESCO</name>
<comment type="similarity">
    <text evidence="2">Belongs to the SIX/Sine oculis homeobox family.</text>
</comment>
<evidence type="ECO:0000256" key="7">
    <source>
        <dbReference type="PROSITE-ProRule" id="PRU00108"/>
    </source>
</evidence>
<evidence type="ECO:0000256" key="3">
    <source>
        <dbReference type="ARBA" id="ARBA00022473"/>
    </source>
</evidence>
<gene>
    <name evidence="11" type="ORF">MCOS_LOCUS1259</name>
</gene>